<dbReference type="AlphaFoldDB" id="A0A2I1HSX4"/>
<sequence>MCCYFMNKKSTELKKGIHQMLLEINLIRTNNEKYQKKIMRLKIKNRMMRLKMKNRIMESKITDEMMELKIIFH</sequence>
<protein>
    <submittedName>
        <fullName evidence="2">Uncharacterized protein</fullName>
    </submittedName>
</protein>
<evidence type="ECO:0000313" key="3">
    <source>
        <dbReference type="Proteomes" id="UP000234323"/>
    </source>
</evidence>
<proteinExistence type="predicted"/>
<feature type="coiled-coil region" evidence="1">
    <location>
        <begin position="24"/>
        <end position="51"/>
    </location>
</feature>
<keyword evidence="1" id="KW-0175">Coiled coil</keyword>
<comment type="caution">
    <text evidence="2">The sequence shown here is derived from an EMBL/GenBank/DDBJ whole genome shotgun (WGS) entry which is preliminary data.</text>
</comment>
<dbReference type="Proteomes" id="UP000234323">
    <property type="component" value="Unassembled WGS sequence"/>
</dbReference>
<dbReference type="EMBL" id="LLXI01006149">
    <property type="protein sequence ID" value="PKY61957.1"/>
    <property type="molecule type" value="Genomic_DNA"/>
</dbReference>
<evidence type="ECO:0000313" key="2">
    <source>
        <dbReference type="EMBL" id="PKY61957.1"/>
    </source>
</evidence>
<accession>A0A2I1HSX4</accession>
<evidence type="ECO:0000256" key="1">
    <source>
        <dbReference type="SAM" id="Coils"/>
    </source>
</evidence>
<name>A0A2I1HSX4_9GLOM</name>
<gene>
    <name evidence="2" type="ORF">RhiirA4_487653</name>
</gene>
<reference evidence="2 3" key="1">
    <citation type="submission" date="2015-10" db="EMBL/GenBank/DDBJ databases">
        <title>Genome analyses suggest a sexual origin of heterokaryosis in a supposedly ancient asexual fungus.</title>
        <authorList>
            <person name="Ropars J."/>
            <person name="Sedzielewska K."/>
            <person name="Noel J."/>
            <person name="Charron P."/>
            <person name="Farinelli L."/>
            <person name="Marton T."/>
            <person name="Kruger M."/>
            <person name="Pelin A."/>
            <person name="Brachmann A."/>
            <person name="Corradi N."/>
        </authorList>
    </citation>
    <scope>NUCLEOTIDE SEQUENCE [LARGE SCALE GENOMIC DNA]</scope>
    <source>
        <strain evidence="2 3">A4</strain>
    </source>
</reference>
<organism evidence="2 3">
    <name type="scientific">Rhizophagus irregularis</name>
    <dbReference type="NCBI Taxonomy" id="588596"/>
    <lineage>
        <taxon>Eukaryota</taxon>
        <taxon>Fungi</taxon>
        <taxon>Fungi incertae sedis</taxon>
        <taxon>Mucoromycota</taxon>
        <taxon>Glomeromycotina</taxon>
        <taxon>Glomeromycetes</taxon>
        <taxon>Glomerales</taxon>
        <taxon>Glomeraceae</taxon>
        <taxon>Rhizophagus</taxon>
    </lineage>
</organism>
<keyword evidence="3" id="KW-1185">Reference proteome</keyword>